<feature type="chain" id="PRO_5047065976" evidence="1">
    <location>
        <begin position="24"/>
        <end position="361"/>
    </location>
</feature>
<dbReference type="Pfam" id="PF08239">
    <property type="entry name" value="SH3_3"/>
    <property type="match status" value="1"/>
</dbReference>
<feature type="signal peptide" evidence="1">
    <location>
        <begin position="1"/>
        <end position="23"/>
    </location>
</feature>
<evidence type="ECO:0000313" key="3">
    <source>
        <dbReference type="EMBL" id="MFA9950990.1"/>
    </source>
</evidence>
<reference evidence="4" key="1">
    <citation type="submission" date="2024-06" db="EMBL/GenBank/DDBJ databases">
        <title>Radixoralia hellwigii gen. nov., sp nov., isolated from a root canal in the human oral cavity.</title>
        <authorList>
            <person name="Bartsch S."/>
            <person name="Wittmer A."/>
            <person name="Schulz A.-K."/>
            <person name="Neumann-Schaal M."/>
            <person name="Wolf J."/>
            <person name="Gronow S."/>
            <person name="Tennert C."/>
            <person name="Haecker G."/>
            <person name="Cieplik F."/>
            <person name="Al-Ahmad A."/>
        </authorList>
    </citation>
    <scope>NUCLEOTIDE SEQUENCE [LARGE SCALE GENOMIC DNA]</scope>
    <source>
        <strain evidence="4">Wk13</strain>
    </source>
</reference>
<evidence type="ECO:0000256" key="1">
    <source>
        <dbReference type="SAM" id="SignalP"/>
    </source>
</evidence>
<dbReference type="SMART" id="SM00287">
    <property type="entry name" value="SH3b"/>
    <property type="match status" value="1"/>
</dbReference>
<dbReference type="RefSeq" id="WP_418892076.1">
    <property type="nucleotide sequence ID" value="NZ_JBEUWX010000003.1"/>
</dbReference>
<dbReference type="EMBL" id="JBEUWX010000003">
    <property type="protein sequence ID" value="MFA9950990.1"/>
    <property type="molecule type" value="Genomic_DNA"/>
</dbReference>
<proteinExistence type="predicted"/>
<gene>
    <name evidence="3" type="ORF">ABCS64_11755</name>
</gene>
<dbReference type="InterPro" id="IPR003646">
    <property type="entry name" value="SH3-like_bac-type"/>
</dbReference>
<comment type="caution">
    <text evidence="3">The sequence shown here is derived from an EMBL/GenBank/DDBJ whole genome shotgun (WGS) entry which is preliminary data.</text>
</comment>
<evidence type="ECO:0000259" key="2">
    <source>
        <dbReference type="PROSITE" id="PS51781"/>
    </source>
</evidence>
<keyword evidence="1" id="KW-0732">Signal</keyword>
<protein>
    <submittedName>
        <fullName evidence="3">SH3 domain-containing protein</fullName>
    </submittedName>
</protein>
<sequence>MKELVYRWAAIVLCGLSASLAFAAEGSAADEVRKAWLTGKLYGNDNDGASLRRVTISESSPGSFSVQIDNQFGFQCALVFGDDGHPRQLSDCTSKGVREGNKNDEWFVKEPQVIDLNCAKLAKEIVCKGRYVLASGNFVLGPSEMTIAMPRTALPQTKAGLINQPTLAYCTASNVNVRSEPSTTSDVVGQLGAGRVVLISSWNGENGAWYKVDLPEEKGSGWVFGEYLTLPDAPMPYLAQILLDFGNTPAKAQALFGPPAKVVQTTLEAEGKHVNQETLFYPEHQAVYVGGALSRIVLEPESSLTLGRWKLGQSTASLAPLGDAEKKGGEWSFTISPSDTLRFKIRQNKIAGAEYVKTPGD</sequence>
<dbReference type="PROSITE" id="PS51781">
    <property type="entry name" value="SH3B"/>
    <property type="match status" value="1"/>
</dbReference>
<accession>A0ABV4UIK5</accession>
<keyword evidence="4" id="KW-1185">Reference proteome</keyword>
<name>A0ABV4UIK5_9RHOO</name>
<dbReference type="Gene3D" id="2.30.30.40">
    <property type="entry name" value="SH3 Domains"/>
    <property type="match status" value="1"/>
</dbReference>
<organism evidence="3 4">
    <name type="scientific">Dentiradicibacter hellwigii</name>
    <dbReference type="NCBI Taxonomy" id="3149053"/>
    <lineage>
        <taxon>Bacteria</taxon>
        <taxon>Pseudomonadati</taxon>
        <taxon>Pseudomonadota</taxon>
        <taxon>Betaproteobacteria</taxon>
        <taxon>Rhodocyclales</taxon>
        <taxon>Rhodocyclaceae</taxon>
        <taxon>Dentiradicibacter</taxon>
    </lineage>
</organism>
<evidence type="ECO:0000313" key="4">
    <source>
        <dbReference type="Proteomes" id="UP001574673"/>
    </source>
</evidence>
<dbReference type="Proteomes" id="UP001574673">
    <property type="component" value="Unassembled WGS sequence"/>
</dbReference>
<feature type="domain" description="SH3b" evidence="2">
    <location>
        <begin position="165"/>
        <end position="232"/>
    </location>
</feature>